<dbReference type="PANTHER" id="PTHR12818:SF0">
    <property type="entry name" value="TRNA (ADENINE(37)-N6)-METHYLTRANSFERASE"/>
    <property type="match status" value="1"/>
</dbReference>
<name>Q0BSY5_GRABC</name>
<gene>
    <name evidence="4" type="ordered locus">GbCGDNIH1_1169</name>
</gene>
<dbReference type="eggNOG" id="COG1720">
    <property type="taxonomic scope" value="Bacteria"/>
</dbReference>
<dbReference type="PROSITE" id="PS51668">
    <property type="entry name" value="TSAA_2"/>
    <property type="match status" value="1"/>
</dbReference>
<dbReference type="InterPro" id="IPR036414">
    <property type="entry name" value="YaeB_N_sf"/>
</dbReference>
<keyword evidence="1" id="KW-0949">S-adenosyl-L-methionine</keyword>
<dbReference type="OrthoDB" id="9804309at2"/>
<feature type="domain" description="TsaA-like" evidence="3">
    <location>
        <begin position="5"/>
        <end position="138"/>
    </location>
</feature>
<proteinExistence type="inferred from homology"/>
<protein>
    <submittedName>
        <fullName evidence="4">Transcriptional regulator</fullName>
    </submittedName>
</protein>
<dbReference type="InterPro" id="IPR023370">
    <property type="entry name" value="TrmO-like_N"/>
</dbReference>
<evidence type="ECO:0000256" key="1">
    <source>
        <dbReference type="ARBA" id="ARBA00022691"/>
    </source>
</evidence>
<dbReference type="AlphaFoldDB" id="Q0BSY5"/>
<sequence length="153" mass="17171">MTFTIEPIAYVRGGRSDPIDDDWGSSRTTIELDATQVGADALAGLDAFSHAEIIFLFDRVPEEKIERGARHPRGRDDWPLTGILAQRGKNRPNRLGVTVCRVLSVEESQLRVEGLDAIDGTPVIDIKPVMREFLPRGEVRQPEWVSELMAAYW</sequence>
<evidence type="ECO:0000313" key="4">
    <source>
        <dbReference type="EMBL" id="ABI62067.1"/>
    </source>
</evidence>
<dbReference type="Proteomes" id="UP000001963">
    <property type="component" value="Chromosome"/>
</dbReference>
<dbReference type="Pfam" id="PF01980">
    <property type="entry name" value="TrmO_N"/>
    <property type="match status" value="1"/>
</dbReference>
<organism evidence="4 5">
    <name type="scientific">Granulibacter bethesdensis (strain ATCC BAA-1260 / CGDNIH1)</name>
    <dbReference type="NCBI Taxonomy" id="391165"/>
    <lineage>
        <taxon>Bacteria</taxon>
        <taxon>Pseudomonadati</taxon>
        <taxon>Pseudomonadota</taxon>
        <taxon>Alphaproteobacteria</taxon>
        <taxon>Acetobacterales</taxon>
        <taxon>Acetobacteraceae</taxon>
        <taxon>Granulibacter</taxon>
    </lineage>
</organism>
<dbReference type="Gene3D" id="2.40.30.70">
    <property type="entry name" value="YaeB-like"/>
    <property type="match status" value="1"/>
</dbReference>
<dbReference type="PANTHER" id="PTHR12818">
    <property type="entry name" value="TRNA (ADENINE(37)-N6)-METHYLTRANSFERASE"/>
    <property type="match status" value="1"/>
</dbReference>
<dbReference type="KEGG" id="gbe:GbCGDNIH1_1169"/>
<dbReference type="SUPFAM" id="SSF118196">
    <property type="entry name" value="YaeB-like"/>
    <property type="match status" value="1"/>
</dbReference>
<evidence type="ECO:0000313" key="5">
    <source>
        <dbReference type="Proteomes" id="UP000001963"/>
    </source>
</evidence>
<comment type="similarity">
    <text evidence="2">Belongs to the tRNA methyltransferase O family.</text>
</comment>
<evidence type="ECO:0000256" key="2">
    <source>
        <dbReference type="ARBA" id="ARBA00033753"/>
    </source>
</evidence>
<reference evidence="4 5" key="1">
    <citation type="journal article" date="2007" name="J. Bacteriol.">
        <title>Genome sequence analysis of the emerging human pathogenic acetic acid bacterium Granulibacter bethesdensis.</title>
        <authorList>
            <person name="Greenberg D.E."/>
            <person name="Porcella S.F."/>
            <person name="Zelazny A.M."/>
            <person name="Virtaneva K."/>
            <person name="Sturdevant D.E."/>
            <person name="Kupko J.J.III."/>
            <person name="Barbian K.D."/>
            <person name="Babar A."/>
            <person name="Dorward D.W."/>
            <person name="Holland S.M."/>
        </authorList>
    </citation>
    <scope>NUCLEOTIDE SEQUENCE [LARGE SCALE GENOMIC DNA]</scope>
    <source>
        <strain evidence="5">ATCC BAA-1260 / CGDNIH1</strain>
    </source>
</reference>
<dbReference type="HOGENOM" id="CLU_013458_2_1_5"/>
<accession>Q0BSY5</accession>
<dbReference type="EMBL" id="CP000394">
    <property type="protein sequence ID" value="ABI62067.1"/>
    <property type="molecule type" value="Genomic_DNA"/>
</dbReference>
<dbReference type="CDD" id="cd09281">
    <property type="entry name" value="UPF0066"/>
    <property type="match status" value="1"/>
</dbReference>
<dbReference type="InterPro" id="IPR040372">
    <property type="entry name" value="YaeB-like"/>
</dbReference>
<evidence type="ECO:0000259" key="3">
    <source>
        <dbReference type="PROSITE" id="PS51668"/>
    </source>
</evidence>
<dbReference type="RefSeq" id="WP_011631876.1">
    <property type="nucleotide sequence ID" value="NC_008343.2"/>
</dbReference>
<keyword evidence="5" id="KW-1185">Reference proteome</keyword>
<dbReference type="InterPro" id="IPR036413">
    <property type="entry name" value="YaeB-like_sf"/>
</dbReference>